<accession>A0A8C5R214</accession>
<name>A0A8C5R214_9ANUR</name>
<keyword evidence="2" id="KW-1185">Reference proteome</keyword>
<dbReference type="SUPFAM" id="SSF57302">
    <property type="entry name" value="Snake toxin-like"/>
    <property type="match status" value="1"/>
</dbReference>
<dbReference type="OrthoDB" id="9903925at2759"/>
<sequence>GPIKGIMLVRVSNLCLDLQVLSHNVLSKSSICSYVSFLVIFSRGCMSAENCKKMQVFEPSTRCCSTDHCN</sequence>
<proteinExistence type="predicted"/>
<evidence type="ECO:0000313" key="1">
    <source>
        <dbReference type="Ensembl" id="ENSLLEP00000046077.1"/>
    </source>
</evidence>
<evidence type="ECO:0000313" key="2">
    <source>
        <dbReference type="Proteomes" id="UP000694569"/>
    </source>
</evidence>
<dbReference type="Ensembl" id="ENSLLET00000047912.1">
    <property type="protein sequence ID" value="ENSLLEP00000046077.1"/>
    <property type="gene ID" value="ENSLLEG00000029228.1"/>
</dbReference>
<dbReference type="InterPro" id="IPR045860">
    <property type="entry name" value="Snake_toxin-like_sf"/>
</dbReference>
<protein>
    <submittedName>
        <fullName evidence="1">Uncharacterized protein</fullName>
    </submittedName>
</protein>
<dbReference type="Proteomes" id="UP000694569">
    <property type="component" value="Unplaced"/>
</dbReference>
<reference evidence="1" key="2">
    <citation type="submission" date="2025-09" db="UniProtKB">
        <authorList>
            <consortium name="Ensembl"/>
        </authorList>
    </citation>
    <scope>IDENTIFICATION</scope>
</reference>
<dbReference type="AlphaFoldDB" id="A0A8C5R214"/>
<reference evidence="1" key="1">
    <citation type="submission" date="2025-08" db="UniProtKB">
        <authorList>
            <consortium name="Ensembl"/>
        </authorList>
    </citation>
    <scope>IDENTIFICATION</scope>
</reference>
<organism evidence="1 2">
    <name type="scientific">Leptobrachium leishanense</name>
    <name type="common">Leishan spiny toad</name>
    <dbReference type="NCBI Taxonomy" id="445787"/>
    <lineage>
        <taxon>Eukaryota</taxon>
        <taxon>Metazoa</taxon>
        <taxon>Chordata</taxon>
        <taxon>Craniata</taxon>
        <taxon>Vertebrata</taxon>
        <taxon>Euteleostomi</taxon>
        <taxon>Amphibia</taxon>
        <taxon>Batrachia</taxon>
        <taxon>Anura</taxon>
        <taxon>Pelobatoidea</taxon>
        <taxon>Megophryidae</taxon>
        <taxon>Leptobrachium</taxon>
    </lineage>
</organism>